<dbReference type="PROSITE" id="PS50600">
    <property type="entry name" value="ULP_PROTEASE"/>
    <property type="match status" value="1"/>
</dbReference>
<dbReference type="Proteomes" id="UP000283509">
    <property type="component" value="Unassembled WGS sequence"/>
</dbReference>
<feature type="region of interest" description="Disordered" evidence="5">
    <location>
        <begin position="117"/>
        <end position="149"/>
    </location>
</feature>
<reference evidence="7 8" key="2">
    <citation type="submission" date="2019-01" db="EMBL/GenBank/DDBJ databases">
        <title>The decoding of complex shrimp genome reveals the adaptation for benthos swimmer, frequently molting mechanism and breeding impact on genome.</title>
        <authorList>
            <person name="Sun Y."/>
            <person name="Gao Y."/>
            <person name="Yu Y."/>
        </authorList>
    </citation>
    <scope>NUCLEOTIDE SEQUENCE [LARGE SCALE GENOMIC DNA]</scope>
    <source>
        <tissue evidence="7">Muscle</tissue>
    </source>
</reference>
<feature type="region of interest" description="Disordered" evidence="5">
    <location>
        <begin position="19"/>
        <end position="53"/>
    </location>
</feature>
<feature type="compositionally biased region" description="Basic and acidic residues" evidence="5">
    <location>
        <begin position="117"/>
        <end position="133"/>
    </location>
</feature>
<dbReference type="PANTHER" id="PTHR12606">
    <property type="entry name" value="SENTRIN/SUMO-SPECIFIC PROTEASE"/>
    <property type="match status" value="1"/>
</dbReference>
<proteinExistence type="inferred from homology"/>
<dbReference type="GO" id="GO:0005634">
    <property type="term" value="C:nucleus"/>
    <property type="evidence" value="ECO:0007669"/>
    <property type="project" value="TreeGrafter"/>
</dbReference>
<dbReference type="GO" id="GO:0016926">
    <property type="term" value="P:protein desumoylation"/>
    <property type="evidence" value="ECO:0007669"/>
    <property type="project" value="TreeGrafter"/>
</dbReference>
<gene>
    <name evidence="7" type="ORF">C7M84_008756</name>
</gene>
<evidence type="ECO:0000256" key="1">
    <source>
        <dbReference type="ARBA" id="ARBA00005234"/>
    </source>
</evidence>
<sequence length="679" mass="77709">MISAVTSKLKSILGANSYATESRKRTLESSNEDQESGASMDEPVRKKSRSYEQVEHSVKRSDTWYIGNLPRIVSVKAARVYTWITSFATIPAPPVDDSIDKMLPVVRYKLKEDRRMSGEDLRSTRDTGRKERNPVASGIFAEPSSPRDEEEIQYLGMTSRLANTSAPTKRPALVRRGIDIESSGAPPTSSGIDANFRFSPSITSTVSKQSSSLSGRNIREPTDWFTKNSRLTSIDRKSISIAKNPVKNLQERCFGTKKKKASLNSSFFSRTKTGIPDSYRYEDKMRYQQLLQQFTDSPILPESYSVYKGSSSVSVASDSRCGSPQGFITRSRLNSNWTNEKRQQLEESSSNFSALYSTRKSRTVEKSEDKSPIITFIDLAKHENENSNQSTRESESDSVVITGEVKKPTAKSNALEEHLQASPVYSLDWLKSFREKYEIKGKTREAEAEQAVKTKEMFEEKRKAFQASLDERIARRMRDLDLTFPSKVEELQPEEEEEEEEELVPLTPEMEEVIDDALRGRPPGEVLVEKFSIQITRKDIATLCGLNWLNDEVINFYMNLLMERGKNDNYPSVYAFNTFFYPKLVKTGYSTVRRWTKKALKKYLESEHEDKKKAKYDTGDWTLENMKDIPQQMNGSDCGMFACKFAEYLSRDVAITFDQQHMPYFRRRMIYEIVRATLL</sequence>
<dbReference type="PANTHER" id="PTHR12606:SF141">
    <property type="entry name" value="GH15225P-RELATED"/>
    <property type="match status" value="1"/>
</dbReference>
<dbReference type="EMBL" id="QCYY01002104">
    <property type="protein sequence ID" value="ROT72834.1"/>
    <property type="molecule type" value="Genomic_DNA"/>
</dbReference>
<comment type="similarity">
    <text evidence="1">Belongs to the peptidase C48 family.</text>
</comment>
<protein>
    <submittedName>
        <fullName evidence="7">Sentrin-specific protease 1</fullName>
    </submittedName>
</protein>
<evidence type="ECO:0000256" key="4">
    <source>
        <dbReference type="ARBA" id="ARBA00022807"/>
    </source>
</evidence>
<keyword evidence="4" id="KW-0788">Thiol protease</keyword>
<evidence type="ECO:0000313" key="7">
    <source>
        <dbReference type="EMBL" id="ROT72834.1"/>
    </source>
</evidence>
<dbReference type="Gene3D" id="3.40.395.10">
    <property type="entry name" value="Adenoviral Proteinase, Chain A"/>
    <property type="match status" value="2"/>
</dbReference>
<comment type="caution">
    <text evidence="7">The sequence shown here is derived from an EMBL/GenBank/DDBJ whole genome shotgun (WGS) entry which is preliminary data.</text>
</comment>
<accession>A0A3R7SSA7</accession>
<evidence type="ECO:0000259" key="6">
    <source>
        <dbReference type="PROSITE" id="PS50600"/>
    </source>
</evidence>
<feature type="domain" description="Ubiquitin-like protease family profile" evidence="6">
    <location>
        <begin position="533"/>
        <end position="649"/>
    </location>
</feature>
<dbReference type="Pfam" id="PF02902">
    <property type="entry name" value="Peptidase_C48"/>
    <property type="match status" value="1"/>
</dbReference>
<dbReference type="AlphaFoldDB" id="A0A3R7SSA7"/>
<organism evidence="7 8">
    <name type="scientific">Penaeus vannamei</name>
    <name type="common">Whiteleg shrimp</name>
    <name type="synonym">Litopenaeus vannamei</name>
    <dbReference type="NCBI Taxonomy" id="6689"/>
    <lineage>
        <taxon>Eukaryota</taxon>
        <taxon>Metazoa</taxon>
        <taxon>Ecdysozoa</taxon>
        <taxon>Arthropoda</taxon>
        <taxon>Crustacea</taxon>
        <taxon>Multicrustacea</taxon>
        <taxon>Malacostraca</taxon>
        <taxon>Eumalacostraca</taxon>
        <taxon>Eucarida</taxon>
        <taxon>Decapoda</taxon>
        <taxon>Dendrobranchiata</taxon>
        <taxon>Penaeoidea</taxon>
        <taxon>Penaeidae</taxon>
        <taxon>Penaeus</taxon>
    </lineage>
</organism>
<evidence type="ECO:0000256" key="2">
    <source>
        <dbReference type="ARBA" id="ARBA00022670"/>
    </source>
</evidence>
<keyword evidence="8" id="KW-1185">Reference proteome</keyword>
<evidence type="ECO:0000256" key="3">
    <source>
        <dbReference type="ARBA" id="ARBA00022801"/>
    </source>
</evidence>
<evidence type="ECO:0000256" key="5">
    <source>
        <dbReference type="SAM" id="MobiDB-lite"/>
    </source>
</evidence>
<dbReference type="GO" id="GO:0006508">
    <property type="term" value="P:proteolysis"/>
    <property type="evidence" value="ECO:0007669"/>
    <property type="project" value="UniProtKB-KW"/>
</dbReference>
<name>A0A3R7SSA7_PENVA</name>
<dbReference type="SUPFAM" id="SSF54001">
    <property type="entry name" value="Cysteine proteinases"/>
    <property type="match status" value="1"/>
</dbReference>
<reference evidence="7 8" key="1">
    <citation type="submission" date="2018-04" db="EMBL/GenBank/DDBJ databases">
        <authorList>
            <person name="Zhang X."/>
            <person name="Yuan J."/>
            <person name="Li F."/>
            <person name="Xiang J."/>
        </authorList>
    </citation>
    <scope>NUCLEOTIDE SEQUENCE [LARGE SCALE GENOMIC DNA]</scope>
    <source>
        <tissue evidence="7">Muscle</tissue>
    </source>
</reference>
<keyword evidence="2 7" id="KW-0645">Protease</keyword>
<feature type="compositionally biased region" description="Basic and acidic residues" evidence="5">
    <location>
        <begin position="42"/>
        <end position="53"/>
    </location>
</feature>
<dbReference type="OrthoDB" id="1939479at2759"/>
<dbReference type="GO" id="GO:0016929">
    <property type="term" value="F:deSUMOylase activity"/>
    <property type="evidence" value="ECO:0007669"/>
    <property type="project" value="TreeGrafter"/>
</dbReference>
<dbReference type="InterPro" id="IPR038765">
    <property type="entry name" value="Papain-like_cys_pep_sf"/>
</dbReference>
<dbReference type="InterPro" id="IPR003653">
    <property type="entry name" value="Peptidase_C48_C"/>
</dbReference>
<evidence type="ECO:0000313" key="8">
    <source>
        <dbReference type="Proteomes" id="UP000283509"/>
    </source>
</evidence>
<keyword evidence="3" id="KW-0378">Hydrolase</keyword>
<dbReference type="STRING" id="6689.A0A3R7SSA7"/>